<dbReference type="InterPro" id="IPR036388">
    <property type="entry name" value="WH-like_DNA-bd_sf"/>
</dbReference>
<proteinExistence type="inferred from homology"/>
<dbReference type="Pfam" id="PF21205">
    <property type="entry name" value="Rep3_C"/>
    <property type="match status" value="1"/>
</dbReference>
<dbReference type="SUPFAM" id="SSF46785">
    <property type="entry name" value="Winged helix' DNA-binding domain"/>
    <property type="match status" value="2"/>
</dbReference>
<dbReference type="InterPro" id="IPR036390">
    <property type="entry name" value="WH_DNA-bd_sf"/>
</dbReference>
<evidence type="ECO:0000259" key="2">
    <source>
        <dbReference type="Pfam" id="PF01051"/>
    </source>
</evidence>
<keyword evidence="4" id="KW-1185">Reference proteome</keyword>
<dbReference type="Proteomes" id="UP001057998">
    <property type="component" value="Chromosome 3"/>
</dbReference>
<organism evidence="3 4">
    <name type="scientific">Photobacterium atrarenae</name>
    <dbReference type="NCBI Taxonomy" id="865757"/>
    <lineage>
        <taxon>Bacteria</taxon>
        <taxon>Pseudomonadati</taxon>
        <taxon>Pseudomonadota</taxon>
        <taxon>Gammaproteobacteria</taxon>
        <taxon>Vibrionales</taxon>
        <taxon>Vibrionaceae</taxon>
        <taxon>Photobacterium</taxon>
    </lineage>
</organism>
<sequence length="274" mass="31602">MISDACPPSIGSALPGHIRKGHQLLFSRQDLSAREADLLALMMAHMQAPDWHHHTPVYRFSCNQLSQWLGIEPRHVASVLSPVAERLSLRQVGLRTLSVKGREEFDYLPFFKRLTYSDGHLVMIPNDLLRAEYLASAQGCALINTRYFLQLKKEYSKRLYELLSCFKTADTPLQVQSMNELKGLFGLLDEKGRLKAGKRSFQNNSVFMKRCIRDSIEEITTRTQLRKELLFLTSERGEKGYRLIKQGREIVGIEFLYRWHEPRSWTNEVTSVAT</sequence>
<dbReference type="Pfam" id="PF01051">
    <property type="entry name" value="Rep3_N"/>
    <property type="match status" value="1"/>
</dbReference>
<accession>A0ABY5GQJ8</accession>
<protein>
    <submittedName>
        <fullName evidence="3">Replication initiation protein</fullName>
    </submittedName>
</protein>
<gene>
    <name evidence="3" type="ORF">NNL38_24320</name>
</gene>
<evidence type="ECO:0000313" key="3">
    <source>
        <dbReference type="EMBL" id="UTV31016.1"/>
    </source>
</evidence>
<reference evidence="3" key="1">
    <citation type="submission" date="2022-07" db="EMBL/GenBank/DDBJ databases">
        <title>Genome sequencing of Photobacterium atrarenae GJH2-4.</title>
        <authorList>
            <person name="Park S.-J."/>
        </authorList>
    </citation>
    <scope>NUCLEOTIDE SEQUENCE</scope>
    <source>
        <strain evidence="3">GJH2-4</strain>
    </source>
</reference>
<feature type="domain" description="Initiator Rep protein WH1" evidence="2">
    <location>
        <begin position="18"/>
        <end position="164"/>
    </location>
</feature>
<dbReference type="RefSeq" id="WP_255392380.1">
    <property type="nucleotide sequence ID" value="NZ_CP101510.1"/>
</dbReference>
<dbReference type="EMBL" id="CP101510">
    <property type="protein sequence ID" value="UTV31016.1"/>
    <property type="molecule type" value="Genomic_DNA"/>
</dbReference>
<name>A0ABY5GQJ8_9GAMM</name>
<evidence type="ECO:0000313" key="4">
    <source>
        <dbReference type="Proteomes" id="UP001057998"/>
    </source>
</evidence>
<dbReference type="Gene3D" id="1.10.10.10">
    <property type="entry name" value="Winged helix-like DNA-binding domain superfamily/Winged helix DNA-binding domain"/>
    <property type="match status" value="2"/>
</dbReference>
<comment type="similarity">
    <text evidence="1">Belongs to the initiator RepB protein family.</text>
</comment>
<evidence type="ECO:0000256" key="1">
    <source>
        <dbReference type="ARBA" id="ARBA00038283"/>
    </source>
</evidence>
<dbReference type="InterPro" id="IPR000525">
    <property type="entry name" value="Initiator_Rep_WH1"/>
</dbReference>